<dbReference type="AlphaFoldDB" id="A0A2S0WNL7"/>
<feature type="region of interest" description="Disordered" evidence="1">
    <location>
        <begin position="21"/>
        <end position="58"/>
    </location>
</feature>
<keyword evidence="3" id="KW-1185">Reference proteome</keyword>
<protein>
    <recommendedName>
        <fullName evidence="4">Lipocalin-like domain-containing protein</fullName>
    </recommendedName>
</protein>
<evidence type="ECO:0000256" key="1">
    <source>
        <dbReference type="SAM" id="MobiDB-lite"/>
    </source>
</evidence>
<dbReference type="Proteomes" id="UP000244384">
    <property type="component" value="Chromosome"/>
</dbReference>
<evidence type="ECO:0000313" key="2">
    <source>
        <dbReference type="EMBL" id="AWB92938.1"/>
    </source>
</evidence>
<gene>
    <name evidence="2" type="ORF">C3E78_12390</name>
</gene>
<sequence>MTMATAAIGIALMVLTGCGSDSEGSDGGGGEVTSPTTSTPTPPITTEAPSVDPEADGAAALRGDWEIPSEDYVLHLIEDGTFVQDYQGIEDFRTGKWSVDGTKISLVGDDGDTDEGTISGDTLVFQLGTATRVK</sequence>
<name>A0A2S0WNL7_9ACTN</name>
<evidence type="ECO:0008006" key="4">
    <source>
        <dbReference type="Google" id="ProtNLM"/>
    </source>
</evidence>
<proteinExistence type="predicted"/>
<evidence type="ECO:0000313" key="3">
    <source>
        <dbReference type="Proteomes" id="UP000244384"/>
    </source>
</evidence>
<reference evidence="3" key="1">
    <citation type="submission" date="2018-01" db="EMBL/GenBank/DDBJ databases">
        <authorList>
            <person name="Li J."/>
        </authorList>
    </citation>
    <scope>NUCLEOTIDE SEQUENCE [LARGE SCALE GENOMIC DNA]</scope>
    <source>
        <strain evidence="3">592</strain>
    </source>
</reference>
<accession>A0A2S0WNL7</accession>
<organism evidence="2 3">
    <name type="scientific">Aeromicrobium chenweiae</name>
    <dbReference type="NCBI Taxonomy" id="2079793"/>
    <lineage>
        <taxon>Bacteria</taxon>
        <taxon>Bacillati</taxon>
        <taxon>Actinomycetota</taxon>
        <taxon>Actinomycetes</taxon>
        <taxon>Propionibacteriales</taxon>
        <taxon>Nocardioidaceae</taxon>
        <taxon>Aeromicrobium</taxon>
    </lineage>
</organism>
<dbReference type="EMBL" id="CP026952">
    <property type="protein sequence ID" value="AWB92938.1"/>
    <property type="molecule type" value="Genomic_DNA"/>
</dbReference>
<dbReference type="KEGG" id="aez:C3E78_12390"/>